<comment type="subcellular location">
    <subcellularLocation>
        <location evidence="6">Cell inner membrane</location>
        <topology evidence="6">Single-pass membrane protein</topology>
    </subcellularLocation>
</comment>
<keyword evidence="4 6" id="KW-0288">FMN</keyword>
<accession>B8GMB8</accession>
<evidence type="ECO:0000256" key="5">
    <source>
        <dbReference type="ARBA" id="ARBA00022982"/>
    </source>
</evidence>
<protein>
    <recommendedName>
        <fullName evidence="6">Ion-translocating oxidoreductase complex subunit G</fullName>
        <ecNumber evidence="6">7.-.-.-</ecNumber>
    </recommendedName>
    <alternativeName>
        <fullName evidence="6">Rnf electron transport complex subunit G</fullName>
    </alternativeName>
</protein>
<evidence type="ECO:0000259" key="8">
    <source>
        <dbReference type="SMART" id="SM00900"/>
    </source>
</evidence>
<dbReference type="SMART" id="SM00900">
    <property type="entry name" value="FMN_bind"/>
    <property type="match status" value="1"/>
</dbReference>
<dbReference type="GO" id="GO:0009055">
    <property type="term" value="F:electron transfer activity"/>
    <property type="evidence" value="ECO:0007669"/>
    <property type="project" value="InterPro"/>
</dbReference>
<dbReference type="GO" id="GO:0005886">
    <property type="term" value="C:plasma membrane"/>
    <property type="evidence" value="ECO:0007669"/>
    <property type="project" value="UniProtKB-SubCell"/>
</dbReference>
<dbReference type="RefSeq" id="WP_012639180.1">
    <property type="nucleotide sequence ID" value="NC_011901.1"/>
</dbReference>
<sequence length="233" mass="25200" precursor="true">MMRNIVISGVLLALFGVVGTALVAFVYQGTEDRIAANIEAATLNSLHEILSHEAYDNDILADSLLLSHELLGGRDLRVYRARLGAEPVAAVFTVVAPAGYGGPIRLLVGINVFGEIDGVRVVSHRETPGLGDDIEVGRSDWILSFDGRSLLDPFYDRWAVRRDGGVFDQFTGATITPRAVVTAVRDALIYFESHRDIVFAPLPDAQPVDAAPAEEAQTEAVQTEALMEASPRE</sequence>
<evidence type="ECO:0000256" key="7">
    <source>
        <dbReference type="SAM" id="MobiDB-lite"/>
    </source>
</evidence>
<comment type="cofactor">
    <cofactor evidence="6">
        <name>FMN</name>
        <dbReference type="ChEBI" id="CHEBI:58210"/>
    </cofactor>
</comment>
<keyword evidence="1 6" id="KW-0813">Transport</keyword>
<feature type="compositionally biased region" description="Low complexity" evidence="7">
    <location>
        <begin position="210"/>
        <end position="225"/>
    </location>
</feature>
<organism evidence="9 10">
    <name type="scientific">Thioalkalivibrio sulfidiphilus (strain HL-EbGR7)</name>
    <dbReference type="NCBI Taxonomy" id="396588"/>
    <lineage>
        <taxon>Bacteria</taxon>
        <taxon>Pseudomonadati</taxon>
        <taxon>Pseudomonadota</taxon>
        <taxon>Gammaproteobacteria</taxon>
        <taxon>Chromatiales</taxon>
        <taxon>Ectothiorhodospiraceae</taxon>
        <taxon>Thioalkalivibrio</taxon>
    </lineage>
</organism>
<evidence type="ECO:0000256" key="4">
    <source>
        <dbReference type="ARBA" id="ARBA00022643"/>
    </source>
</evidence>
<dbReference type="AlphaFoldDB" id="B8GMB8"/>
<keyword evidence="5 6" id="KW-0249">Electron transport</keyword>
<dbReference type="PANTHER" id="PTHR36118:SF1">
    <property type="entry name" value="ION-TRANSLOCATING OXIDOREDUCTASE COMPLEX SUBUNIT G"/>
    <property type="match status" value="1"/>
</dbReference>
<dbReference type="OrthoDB" id="9784165at2"/>
<reference evidence="9 10" key="1">
    <citation type="journal article" date="2011" name="Stand. Genomic Sci.">
        <title>Complete genome sequence of 'Thioalkalivibrio sulfidophilus' HL-EbGr7.</title>
        <authorList>
            <person name="Muyzer G."/>
            <person name="Sorokin D.Y."/>
            <person name="Mavromatis K."/>
            <person name="Lapidus A."/>
            <person name="Clum A."/>
            <person name="Ivanova N."/>
            <person name="Pati A."/>
            <person name="d'Haeseleer P."/>
            <person name="Woyke T."/>
            <person name="Kyrpides N.C."/>
        </authorList>
    </citation>
    <scope>NUCLEOTIDE SEQUENCE [LARGE SCALE GENOMIC DNA]</scope>
    <source>
        <strain evidence="9 10">HL-EbGR7</strain>
    </source>
</reference>
<dbReference type="NCBIfam" id="NF002519">
    <property type="entry name" value="PRK01908.1"/>
    <property type="match status" value="1"/>
</dbReference>
<evidence type="ECO:0000256" key="1">
    <source>
        <dbReference type="ARBA" id="ARBA00022448"/>
    </source>
</evidence>
<keyword evidence="2 6" id="KW-0597">Phosphoprotein</keyword>
<dbReference type="EMBL" id="CP001339">
    <property type="protein sequence ID" value="ACL73705.1"/>
    <property type="molecule type" value="Genomic_DNA"/>
</dbReference>
<keyword evidence="6" id="KW-1133">Transmembrane helix</keyword>
<dbReference type="KEGG" id="tgr:Tgr7_2630"/>
<dbReference type="HOGENOM" id="CLU_077882_1_0_6"/>
<keyword evidence="6" id="KW-1003">Cell membrane</keyword>
<dbReference type="InterPro" id="IPR007329">
    <property type="entry name" value="FMN-bd"/>
</dbReference>
<dbReference type="eggNOG" id="COG4659">
    <property type="taxonomic scope" value="Bacteria"/>
</dbReference>
<dbReference type="InterPro" id="IPR010209">
    <property type="entry name" value="Ion_transpt_RnfG/RsxG"/>
</dbReference>
<comment type="similarity">
    <text evidence="6">Belongs to the RnfG family.</text>
</comment>
<dbReference type="EC" id="7.-.-.-" evidence="6"/>
<keyword evidence="6" id="KW-1278">Translocase</keyword>
<evidence type="ECO:0000313" key="10">
    <source>
        <dbReference type="Proteomes" id="UP000002383"/>
    </source>
</evidence>
<feature type="domain" description="FMN-binding" evidence="8">
    <location>
        <begin position="99"/>
        <end position="191"/>
    </location>
</feature>
<gene>
    <name evidence="6" type="primary">rnfG</name>
    <name evidence="9" type="ordered locus">Tgr7_2630</name>
</gene>
<keyword evidence="6" id="KW-0472">Membrane</keyword>
<dbReference type="Pfam" id="PF04205">
    <property type="entry name" value="FMN_bind"/>
    <property type="match status" value="1"/>
</dbReference>
<evidence type="ECO:0000313" key="9">
    <source>
        <dbReference type="EMBL" id="ACL73705.1"/>
    </source>
</evidence>
<evidence type="ECO:0000256" key="3">
    <source>
        <dbReference type="ARBA" id="ARBA00022630"/>
    </source>
</evidence>
<dbReference type="GO" id="GO:0010181">
    <property type="term" value="F:FMN binding"/>
    <property type="evidence" value="ECO:0007669"/>
    <property type="project" value="InterPro"/>
</dbReference>
<dbReference type="PANTHER" id="PTHR36118">
    <property type="entry name" value="ION-TRANSLOCATING OXIDOREDUCTASE COMPLEX SUBUNIT G"/>
    <property type="match status" value="1"/>
</dbReference>
<dbReference type="STRING" id="396588.Tgr7_2630"/>
<dbReference type="GO" id="GO:0022900">
    <property type="term" value="P:electron transport chain"/>
    <property type="evidence" value="ECO:0007669"/>
    <property type="project" value="UniProtKB-UniRule"/>
</dbReference>
<dbReference type="PIRSF" id="PIRSF006091">
    <property type="entry name" value="E_trnsport_RnfG"/>
    <property type="match status" value="1"/>
</dbReference>
<keyword evidence="10" id="KW-1185">Reference proteome</keyword>
<comment type="function">
    <text evidence="6">Part of a membrane-bound complex that couples electron transfer with translocation of ions across the membrane.</text>
</comment>
<name>B8GMB8_THISH</name>
<comment type="subunit">
    <text evidence="6">The complex is composed of six subunits: RnfA, RnfB, RnfC, RnfD, RnfE and RnfG.</text>
</comment>
<keyword evidence="3 6" id="KW-0285">Flavoprotein</keyword>
<keyword evidence="6" id="KW-0812">Transmembrane</keyword>
<dbReference type="NCBIfam" id="TIGR01947">
    <property type="entry name" value="rnfG"/>
    <property type="match status" value="1"/>
</dbReference>
<keyword evidence="6" id="KW-0997">Cell inner membrane</keyword>
<evidence type="ECO:0000256" key="6">
    <source>
        <dbReference type="HAMAP-Rule" id="MF_00479"/>
    </source>
</evidence>
<feature type="modified residue" description="FMN phosphoryl threonine" evidence="6">
    <location>
        <position position="174"/>
    </location>
</feature>
<proteinExistence type="inferred from homology"/>
<dbReference type="Proteomes" id="UP000002383">
    <property type="component" value="Chromosome"/>
</dbReference>
<dbReference type="HAMAP" id="MF_00479">
    <property type="entry name" value="RsxG_RnfG"/>
    <property type="match status" value="1"/>
</dbReference>
<feature type="region of interest" description="Disordered" evidence="7">
    <location>
        <begin position="209"/>
        <end position="233"/>
    </location>
</feature>
<evidence type="ECO:0000256" key="2">
    <source>
        <dbReference type="ARBA" id="ARBA00022553"/>
    </source>
</evidence>